<dbReference type="AlphaFoldDB" id="A0A392VIQ4"/>
<dbReference type="EMBL" id="LXQA011161137">
    <property type="protein sequence ID" value="MCI87239.1"/>
    <property type="molecule type" value="Genomic_DNA"/>
</dbReference>
<protein>
    <submittedName>
        <fullName evidence="1">Uncharacterized protein</fullName>
    </submittedName>
</protein>
<evidence type="ECO:0000313" key="2">
    <source>
        <dbReference type="Proteomes" id="UP000265520"/>
    </source>
</evidence>
<accession>A0A392VIQ4</accession>
<feature type="non-terminal residue" evidence="1">
    <location>
        <position position="1"/>
    </location>
</feature>
<dbReference type="Proteomes" id="UP000265520">
    <property type="component" value="Unassembled WGS sequence"/>
</dbReference>
<keyword evidence="2" id="KW-1185">Reference proteome</keyword>
<reference evidence="1 2" key="1">
    <citation type="journal article" date="2018" name="Front. Plant Sci.">
        <title>Red Clover (Trifolium pratense) and Zigzag Clover (T. medium) - A Picture of Genomic Similarities and Differences.</title>
        <authorList>
            <person name="Dluhosova J."/>
            <person name="Istvanek J."/>
            <person name="Nedelnik J."/>
            <person name="Repkova J."/>
        </authorList>
    </citation>
    <scope>NUCLEOTIDE SEQUENCE [LARGE SCALE GENOMIC DNA]</scope>
    <source>
        <strain evidence="2">cv. 10/8</strain>
        <tissue evidence="1">Leaf</tissue>
    </source>
</reference>
<sequence>LSLQTCGNVGLILSEATQSGGLIRY</sequence>
<evidence type="ECO:0000313" key="1">
    <source>
        <dbReference type="EMBL" id="MCI87239.1"/>
    </source>
</evidence>
<proteinExistence type="predicted"/>
<organism evidence="1 2">
    <name type="scientific">Trifolium medium</name>
    <dbReference type="NCBI Taxonomy" id="97028"/>
    <lineage>
        <taxon>Eukaryota</taxon>
        <taxon>Viridiplantae</taxon>
        <taxon>Streptophyta</taxon>
        <taxon>Embryophyta</taxon>
        <taxon>Tracheophyta</taxon>
        <taxon>Spermatophyta</taxon>
        <taxon>Magnoliopsida</taxon>
        <taxon>eudicotyledons</taxon>
        <taxon>Gunneridae</taxon>
        <taxon>Pentapetalae</taxon>
        <taxon>rosids</taxon>
        <taxon>fabids</taxon>
        <taxon>Fabales</taxon>
        <taxon>Fabaceae</taxon>
        <taxon>Papilionoideae</taxon>
        <taxon>50 kb inversion clade</taxon>
        <taxon>NPAAA clade</taxon>
        <taxon>Hologalegina</taxon>
        <taxon>IRL clade</taxon>
        <taxon>Trifolieae</taxon>
        <taxon>Trifolium</taxon>
    </lineage>
</organism>
<name>A0A392VIQ4_9FABA</name>
<comment type="caution">
    <text evidence="1">The sequence shown here is derived from an EMBL/GenBank/DDBJ whole genome shotgun (WGS) entry which is preliminary data.</text>
</comment>